<dbReference type="PANTHER" id="PTHR18964:SF149">
    <property type="entry name" value="BIFUNCTIONAL UDP-N-ACETYLGLUCOSAMINE 2-EPIMERASE_N-ACETYLMANNOSAMINE KINASE"/>
    <property type="match status" value="1"/>
</dbReference>
<dbReference type="Gene3D" id="3.30.420.40">
    <property type="match status" value="2"/>
</dbReference>
<reference evidence="3" key="2">
    <citation type="submission" date="2016-05" db="EMBL/GenBank/DDBJ databases">
        <authorList>
            <person name="Zheng J."/>
            <person name="Timme R."/>
            <person name="Allard M."/>
            <person name="Strain E."/>
            <person name="Luo Y."/>
            <person name="Brown E."/>
        </authorList>
    </citation>
    <scope>NUCLEOTIDE SEQUENCE</scope>
    <source>
        <strain evidence="3">CFSAN034343</strain>
    </source>
</reference>
<protein>
    <submittedName>
        <fullName evidence="2">ROK family protein</fullName>
    </submittedName>
    <submittedName>
        <fullName evidence="3">Transcriptional regulator</fullName>
    </submittedName>
</protein>
<dbReference type="CDD" id="cd23763">
    <property type="entry name" value="ASKHA_ATPase_ROK"/>
    <property type="match status" value="1"/>
</dbReference>
<gene>
    <name evidence="3" type="ORF">A7312_06675</name>
    <name evidence="2" type="ORF">QDS18_02075</name>
</gene>
<evidence type="ECO:0000313" key="2">
    <source>
        <dbReference type="EMBL" id="MDH2329646.1"/>
    </source>
</evidence>
<dbReference type="Proteomes" id="UP000094974">
    <property type="component" value="Unassembled WGS sequence"/>
</dbReference>
<reference evidence="4" key="1">
    <citation type="submission" date="2016-05" db="EMBL/GenBank/DDBJ databases">
        <title>Whole genome shotgun sequencing of cultured foodborne pathogen.</title>
        <authorList>
            <person name="Zheng J."/>
            <person name="Timme R."/>
            <person name="Allard M."/>
            <person name="Strain E."/>
            <person name="Luo Y."/>
            <person name="Brown E."/>
        </authorList>
    </citation>
    <scope>NUCLEOTIDE SEQUENCE [LARGE SCALE GENOMIC DNA]</scope>
    <source>
        <strain evidence="4">CFSAN034343</strain>
    </source>
</reference>
<organism evidence="2 5">
    <name type="scientific">Paenibacillus polymyxa</name>
    <name type="common">Bacillus polymyxa</name>
    <dbReference type="NCBI Taxonomy" id="1406"/>
    <lineage>
        <taxon>Bacteria</taxon>
        <taxon>Bacillati</taxon>
        <taxon>Bacillota</taxon>
        <taxon>Bacilli</taxon>
        <taxon>Bacillales</taxon>
        <taxon>Paenibacillaceae</taxon>
        <taxon>Paenibacillus</taxon>
    </lineage>
</organism>
<evidence type="ECO:0000313" key="5">
    <source>
        <dbReference type="Proteomes" id="UP001229409"/>
    </source>
</evidence>
<dbReference type="Pfam" id="PF00480">
    <property type="entry name" value="ROK"/>
    <property type="match status" value="1"/>
</dbReference>
<proteinExistence type="inferred from homology"/>
<reference evidence="2" key="3">
    <citation type="submission" date="2023-04" db="EMBL/GenBank/DDBJ databases">
        <title>Uncovering the Secrets of Slow-Growing Bacteria in Tropical Savanna Soil through Cultivation and Genomic Analysis.</title>
        <authorList>
            <person name="Goncalves O.S."/>
            <person name="Santana M.F."/>
        </authorList>
    </citation>
    <scope>NUCLEOTIDE SEQUENCE</scope>
    <source>
        <strain evidence="2">ANTI</strain>
    </source>
</reference>
<dbReference type="AlphaFoldDB" id="A0AAJ3MED2"/>
<dbReference type="Proteomes" id="UP001229409">
    <property type="component" value="Unassembled WGS sequence"/>
</dbReference>
<evidence type="ECO:0000313" key="3">
    <source>
        <dbReference type="EMBL" id="ODA07714.1"/>
    </source>
</evidence>
<keyword evidence="4" id="KW-1185">Reference proteome</keyword>
<evidence type="ECO:0000313" key="4">
    <source>
        <dbReference type="Proteomes" id="UP000094974"/>
    </source>
</evidence>
<name>A0AAJ3MED2_PAEPO</name>
<dbReference type="SUPFAM" id="SSF53067">
    <property type="entry name" value="Actin-like ATPase domain"/>
    <property type="match status" value="1"/>
</dbReference>
<sequence>MADMYVQKQHRDEPKASGWAAGIDVGGTKTLICIGTAEQQVVVRHKFPTVHTNDAHFFFESLFEELEHCLKQEGLLLAQLKGIGIGFPGVVDNDSGTITHAPAIPWSVQDRIHGDSTHGGNAHESIRSIVAHRYSGRLVLDNDVNMAALGEQWLGAARGLRHVMMITVGTGIGCGLILNGEMYKGAAGGAGEMAYWIAGEEQAWQAAKQKGTDEFGVFESLTSGTAITRSVKSALASGIPGTHMIRLAGGNRDEVGARHVLQAASEGDVEAQMILEPALVHMAMALTNVISLLNPEMIVVGGGVAEGNTYYLDEIRQRVALWTDIPCTIVPAGLGNEAGAIGALATILGSSVR</sequence>
<comment type="caution">
    <text evidence="2">The sequence shown here is derived from an EMBL/GenBank/DDBJ whole genome shotgun (WGS) entry which is preliminary data.</text>
</comment>
<dbReference type="EMBL" id="LYND01000140">
    <property type="protein sequence ID" value="ODA07714.1"/>
    <property type="molecule type" value="Genomic_DNA"/>
</dbReference>
<accession>A0AAJ3MED2</accession>
<dbReference type="RefSeq" id="WP_068940586.1">
    <property type="nucleotide sequence ID" value="NZ_CP017968.3"/>
</dbReference>
<dbReference type="PANTHER" id="PTHR18964">
    <property type="entry name" value="ROK (REPRESSOR, ORF, KINASE) FAMILY"/>
    <property type="match status" value="1"/>
</dbReference>
<evidence type="ECO:0000256" key="1">
    <source>
        <dbReference type="ARBA" id="ARBA00006479"/>
    </source>
</evidence>
<comment type="similarity">
    <text evidence="1">Belongs to the ROK (NagC/XylR) family.</text>
</comment>
<dbReference type="EMBL" id="JARVWT010000001">
    <property type="protein sequence ID" value="MDH2329646.1"/>
    <property type="molecule type" value="Genomic_DNA"/>
</dbReference>
<dbReference type="InterPro" id="IPR000600">
    <property type="entry name" value="ROK"/>
</dbReference>
<dbReference type="InterPro" id="IPR043129">
    <property type="entry name" value="ATPase_NBD"/>
</dbReference>